<proteinExistence type="predicted"/>
<dbReference type="EMBL" id="RSAS01000277">
    <property type="protein sequence ID" value="RRR74400.1"/>
    <property type="molecule type" value="Genomic_DNA"/>
</dbReference>
<dbReference type="FunFam" id="3.30.565.10:FF:000016">
    <property type="entry name" value="Chemotaxis protein CheA, putative"/>
    <property type="match status" value="1"/>
</dbReference>
<feature type="domain" description="Response regulatory" evidence="11">
    <location>
        <begin position="685"/>
        <end position="805"/>
    </location>
</feature>
<dbReference type="SUPFAM" id="SSF55874">
    <property type="entry name" value="ATPase domain of HSP90 chaperone/DNA topoisomerase II/histidine kinase"/>
    <property type="match status" value="1"/>
</dbReference>
<dbReference type="PROSITE" id="PS50894">
    <property type="entry name" value="HPT"/>
    <property type="match status" value="1"/>
</dbReference>
<feature type="domain" description="HPt" evidence="13">
    <location>
        <begin position="4"/>
        <end position="121"/>
    </location>
</feature>
<evidence type="ECO:0000256" key="8">
    <source>
        <dbReference type="PROSITE-ProRule" id="PRU00169"/>
    </source>
</evidence>
<keyword evidence="6" id="KW-0902">Two-component regulatory system</keyword>
<feature type="domain" description="Histidine kinase" evidence="10">
    <location>
        <begin position="327"/>
        <end position="530"/>
    </location>
</feature>
<dbReference type="SMART" id="SM00387">
    <property type="entry name" value="HATPase_c"/>
    <property type="match status" value="1"/>
</dbReference>
<name>A0A426U3I1_9CHLR</name>
<evidence type="ECO:0000259" key="13">
    <source>
        <dbReference type="PROSITE" id="PS50894"/>
    </source>
</evidence>
<comment type="catalytic activity">
    <reaction evidence="1">
        <text>ATP + protein L-histidine = ADP + protein N-phospho-L-histidine.</text>
        <dbReference type="EC" id="2.7.13.3"/>
    </reaction>
</comment>
<evidence type="ECO:0000313" key="15">
    <source>
        <dbReference type="Proteomes" id="UP000280307"/>
    </source>
</evidence>
<dbReference type="EC" id="2.7.13.3" evidence="2"/>
<evidence type="ECO:0000256" key="9">
    <source>
        <dbReference type="SAM" id="MobiDB-lite"/>
    </source>
</evidence>
<dbReference type="Pfam" id="PF01584">
    <property type="entry name" value="CheW"/>
    <property type="match status" value="1"/>
</dbReference>
<feature type="domain" description="CheW-like" evidence="12">
    <location>
        <begin position="532"/>
        <end position="666"/>
    </location>
</feature>
<dbReference type="SUPFAM" id="SSF50341">
    <property type="entry name" value="CheW-like"/>
    <property type="match status" value="1"/>
</dbReference>
<evidence type="ECO:0000256" key="1">
    <source>
        <dbReference type="ARBA" id="ARBA00000085"/>
    </source>
</evidence>
<evidence type="ECO:0000256" key="3">
    <source>
        <dbReference type="ARBA" id="ARBA00022553"/>
    </source>
</evidence>
<keyword evidence="3 8" id="KW-0597">Phosphoprotein</keyword>
<dbReference type="InterPro" id="IPR002545">
    <property type="entry name" value="CheW-lke_dom"/>
</dbReference>
<protein>
    <recommendedName>
        <fullName evidence="2">histidine kinase</fullName>
        <ecNumber evidence="2">2.7.13.3</ecNumber>
    </recommendedName>
</protein>
<dbReference type="InterPro" id="IPR011006">
    <property type="entry name" value="CheY-like_superfamily"/>
</dbReference>
<dbReference type="GO" id="GO:0005737">
    <property type="term" value="C:cytoplasm"/>
    <property type="evidence" value="ECO:0007669"/>
    <property type="project" value="InterPro"/>
</dbReference>
<dbReference type="InterPro" id="IPR001789">
    <property type="entry name" value="Sig_transdc_resp-reg_receiver"/>
</dbReference>
<dbReference type="Gene3D" id="2.30.30.40">
    <property type="entry name" value="SH3 Domains"/>
    <property type="match status" value="1"/>
</dbReference>
<feature type="compositionally biased region" description="Low complexity" evidence="9">
    <location>
        <begin position="166"/>
        <end position="198"/>
    </location>
</feature>
<dbReference type="SMART" id="SM00260">
    <property type="entry name" value="CheW"/>
    <property type="match status" value="1"/>
</dbReference>
<dbReference type="Gene3D" id="3.30.565.10">
    <property type="entry name" value="Histidine kinase-like ATPase, C-terminal domain"/>
    <property type="match status" value="1"/>
</dbReference>
<dbReference type="InterPro" id="IPR004105">
    <property type="entry name" value="CheA-like_dim"/>
</dbReference>
<dbReference type="Gene3D" id="3.40.50.2300">
    <property type="match status" value="1"/>
</dbReference>
<keyword evidence="5 14" id="KW-0418">Kinase</keyword>
<evidence type="ECO:0000256" key="5">
    <source>
        <dbReference type="ARBA" id="ARBA00022777"/>
    </source>
</evidence>
<dbReference type="Gene3D" id="1.20.120.160">
    <property type="entry name" value="HPT domain"/>
    <property type="match status" value="1"/>
</dbReference>
<keyword evidence="4" id="KW-0808">Transferase</keyword>
<dbReference type="AlphaFoldDB" id="A0A426U3I1"/>
<dbReference type="SUPFAM" id="SSF52172">
    <property type="entry name" value="CheY-like"/>
    <property type="match status" value="1"/>
</dbReference>
<evidence type="ECO:0000256" key="6">
    <source>
        <dbReference type="ARBA" id="ARBA00023012"/>
    </source>
</evidence>
<evidence type="ECO:0000259" key="12">
    <source>
        <dbReference type="PROSITE" id="PS50851"/>
    </source>
</evidence>
<dbReference type="InterPro" id="IPR004358">
    <property type="entry name" value="Sig_transdc_His_kin-like_C"/>
</dbReference>
<evidence type="ECO:0000259" key="10">
    <source>
        <dbReference type="PROSITE" id="PS50109"/>
    </source>
</evidence>
<dbReference type="PROSITE" id="PS50110">
    <property type="entry name" value="RESPONSE_REGULATORY"/>
    <property type="match status" value="1"/>
</dbReference>
<organism evidence="14 15">
    <name type="scientific">Candidatus Viridilinea halotolerans</name>
    <dbReference type="NCBI Taxonomy" id="2491704"/>
    <lineage>
        <taxon>Bacteria</taxon>
        <taxon>Bacillati</taxon>
        <taxon>Chloroflexota</taxon>
        <taxon>Chloroflexia</taxon>
        <taxon>Chloroflexales</taxon>
        <taxon>Chloroflexineae</taxon>
        <taxon>Oscillochloridaceae</taxon>
        <taxon>Candidatus Viridilinea</taxon>
    </lineage>
</organism>
<dbReference type="PROSITE" id="PS50851">
    <property type="entry name" value="CHEW"/>
    <property type="match status" value="1"/>
</dbReference>
<sequence>MLTDAEIIAQVFAAFKAEQAEHRQAVGELLLDLEREPDRPDRRTMLDQLFREAHSLKGGARAAGVASIEQIAHHIEDIFAAVRQGTLVLTPAHCDPIYAALDLIGVLMEQIAPGVEPDPALYAEHLAQLDAVAQAAHAALDAVMANDAPAATDKTVDETPLPPPELTAAVPVPAPTVEPEVETQAPAAEPARNASPAADETVRLPITVLDGLMNEAGELMTCSLRARQLAREAQHIQDLPARWRRMWRRVSPTLKRIRGNGAALQPVVHHLDDRATNNGHAPTATARQETSEQELLLETLEQANILISDLMAGLDQLARQATEDQTRLAAVTDRMHSQIRRTRMLPLLTLSNPLRLQLRDMARAANKRVALNLDDRGAEADRQVLEQLREVLMHLLRNAVDHGIELPEERLAKGKPEVGTITLHAEVSGDRLRLVVEDDGAGLDHEAIKRRALASGLMSNAEIERATAGELYDLIFLPGFSTRQTVSALSGRGVGLDVVRTRVERMHGRVSVEFVPGQGTSFIIDVPLSLTSSHGLLLRSGGNIYVLPLDAVQRIVMPEPGQIQSLEGRPVLRLDQRALPLATLDDLLGLSGERASGTRGLALLLGSGERQIACLVESILGEQELVVHRLPPPLQRVRFVSGATILADGRVVPILDAVDLVRATAGAQRSLSPEAAEEQTQRVPMILVADDSITTRTLEKNILEAAGYRVSLATDGQEALEELRRLNDDGGCDLLLSDIDMPRLNGFDLTAQVRSDNKLRHLPVVLVTSLDSPADRERGVAAGADAYIVKRSFDQQTLLETIAQLI</sequence>
<evidence type="ECO:0000256" key="2">
    <source>
        <dbReference type="ARBA" id="ARBA00012438"/>
    </source>
</evidence>
<dbReference type="Proteomes" id="UP000280307">
    <property type="component" value="Unassembled WGS sequence"/>
</dbReference>
<dbReference type="Pfam" id="PF01627">
    <property type="entry name" value="Hpt"/>
    <property type="match status" value="1"/>
</dbReference>
<dbReference type="InterPro" id="IPR036061">
    <property type="entry name" value="CheW-like_dom_sf"/>
</dbReference>
<dbReference type="GO" id="GO:0000155">
    <property type="term" value="F:phosphorelay sensor kinase activity"/>
    <property type="evidence" value="ECO:0007669"/>
    <property type="project" value="InterPro"/>
</dbReference>
<evidence type="ECO:0000259" key="11">
    <source>
        <dbReference type="PROSITE" id="PS50110"/>
    </source>
</evidence>
<dbReference type="Pfam" id="PF02518">
    <property type="entry name" value="HATPase_c"/>
    <property type="match status" value="1"/>
</dbReference>
<reference evidence="14 15" key="1">
    <citation type="submission" date="2018-12" db="EMBL/GenBank/DDBJ databases">
        <title>Genome Sequence of Candidatus Viridilinea halotolerans isolated from saline sulfide-rich spring.</title>
        <authorList>
            <person name="Grouzdev D.S."/>
            <person name="Burganskaya E.I."/>
            <person name="Krutkina M.S."/>
            <person name="Sukhacheva M.V."/>
            <person name="Gorlenko V.M."/>
        </authorList>
    </citation>
    <scope>NUCLEOTIDE SEQUENCE [LARGE SCALE GENOMIC DNA]</scope>
    <source>
        <strain evidence="14">Chok-6</strain>
    </source>
</reference>
<dbReference type="InterPro" id="IPR036890">
    <property type="entry name" value="HATPase_C_sf"/>
</dbReference>
<feature type="modified residue" description="4-aspartylphosphate" evidence="8">
    <location>
        <position position="738"/>
    </location>
</feature>
<feature type="region of interest" description="Disordered" evidence="9">
    <location>
        <begin position="151"/>
        <end position="198"/>
    </location>
</feature>
<comment type="caution">
    <text evidence="14">The sequence shown here is derived from an EMBL/GenBank/DDBJ whole genome shotgun (WGS) entry which is preliminary data.</text>
</comment>
<dbReference type="InterPro" id="IPR036641">
    <property type="entry name" value="HPT_dom_sf"/>
</dbReference>
<gene>
    <name evidence="14" type="ORF">EI684_07190</name>
</gene>
<dbReference type="InterPro" id="IPR051315">
    <property type="entry name" value="Bact_Chemotaxis_CheA"/>
</dbReference>
<dbReference type="SMART" id="SM00073">
    <property type="entry name" value="HPT"/>
    <property type="match status" value="1"/>
</dbReference>
<dbReference type="PANTHER" id="PTHR43395:SF1">
    <property type="entry name" value="CHEMOTAXIS PROTEIN CHEA"/>
    <property type="match status" value="1"/>
</dbReference>
<dbReference type="PROSITE" id="PS50109">
    <property type="entry name" value="HIS_KIN"/>
    <property type="match status" value="1"/>
</dbReference>
<dbReference type="InterPro" id="IPR005467">
    <property type="entry name" value="His_kinase_dom"/>
</dbReference>
<feature type="modified residue" description="Phosphohistidine" evidence="7">
    <location>
        <position position="54"/>
    </location>
</feature>
<dbReference type="SMART" id="SM01231">
    <property type="entry name" value="H-kinase_dim"/>
    <property type="match status" value="1"/>
</dbReference>
<evidence type="ECO:0000256" key="4">
    <source>
        <dbReference type="ARBA" id="ARBA00022679"/>
    </source>
</evidence>
<dbReference type="Pfam" id="PF00072">
    <property type="entry name" value="Response_reg"/>
    <property type="match status" value="1"/>
</dbReference>
<dbReference type="SMART" id="SM00448">
    <property type="entry name" value="REC"/>
    <property type="match status" value="1"/>
</dbReference>
<dbReference type="InterPro" id="IPR003594">
    <property type="entry name" value="HATPase_dom"/>
</dbReference>
<accession>A0A426U3I1</accession>
<dbReference type="CDD" id="cd00088">
    <property type="entry name" value="HPT"/>
    <property type="match status" value="1"/>
</dbReference>
<dbReference type="PANTHER" id="PTHR43395">
    <property type="entry name" value="SENSOR HISTIDINE KINASE CHEA"/>
    <property type="match status" value="1"/>
</dbReference>
<dbReference type="PRINTS" id="PR00344">
    <property type="entry name" value="BCTRLSENSOR"/>
</dbReference>
<dbReference type="SUPFAM" id="SSF47226">
    <property type="entry name" value="Histidine-containing phosphotransfer domain, HPT domain"/>
    <property type="match status" value="1"/>
</dbReference>
<dbReference type="GO" id="GO:0006935">
    <property type="term" value="P:chemotaxis"/>
    <property type="evidence" value="ECO:0007669"/>
    <property type="project" value="InterPro"/>
</dbReference>
<dbReference type="InterPro" id="IPR008207">
    <property type="entry name" value="Sig_transdc_His_kin_Hpt_dom"/>
</dbReference>
<evidence type="ECO:0000256" key="7">
    <source>
        <dbReference type="PROSITE-ProRule" id="PRU00110"/>
    </source>
</evidence>
<evidence type="ECO:0000313" key="14">
    <source>
        <dbReference type="EMBL" id="RRR74400.1"/>
    </source>
</evidence>